<accession>A0AAQ3PG92</accession>
<keyword evidence="3" id="KW-1185">Reference proteome</keyword>
<evidence type="ECO:0000313" key="3">
    <source>
        <dbReference type="Proteomes" id="UP001341281"/>
    </source>
</evidence>
<proteinExistence type="predicted"/>
<feature type="region of interest" description="Disordered" evidence="1">
    <location>
        <begin position="1"/>
        <end position="22"/>
    </location>
</feature>
<gene>
    <name evidence="2" type="ORF">U9M48_001347</name>
</gene>
<protein>
    <submittedName>
        <fullName evidence="2">Uncharacterized protein</fullName>
    </submittedName>
</protein>
<dbReference type="EMBL" id="CP144745">
    <property type="protein sequence ID" value="WVZ50052.1"/>
    <property type="molecule type" value="Genomic_DNA"/>
</dbReference>
<dbReference type="AlphaFoldDB" id="A0AAQ3PG92"/>
<evidence type="ECO:0000256" key="1">
    <source>
        <dbReference type="SAM" id="MobiDB-lite"/>
    </source>
</evidence>
<feature type="compositionally biased region" description="Basic residues" evidence="1">
    <location>
        <begin position="1"/>
        <end position="11"/>
    </location>
</feature>
<name>A0AAQ3PG92_PASNO</name>
<organism evidence="2 3">
    <name type="scientific">Paspalum notatum var. saurae</name>
    <dbReference type="NCBI Taxonomy" id="547442"/>
    <lineage>
        <taxon>Eukaryota</taxon>
        <taxon>Viridiplantae</taxon>
        <taxon>Streptophyta</taxon>
        <taxon>Embryophyta</taxon>
        <taxon>Tracheophyta</taxon>
        <taxon>Spermatophyta</taxon>
        <taxon>Magnoliopsida</taxon>
        <taxon>Liliopsida</taxon>
        <taxon>Poales</taxon>
        <taxon>Poaceae</taxon>
        <taxon>PACMAD clade</taxon>
        <taxon>Panicoideae</taxon>
        <taxon>Andropogonodae</taxon>
        <taxon>Paspaleae</taxon>
        <taxon>Paspalinae</taxon>
        <taxon>Paspalum</taxon>
    </lineage>
</organism>
<reference evidence="2 3" key="1">
    <citation type="submission" date="2024-02" db="EMBL/GenBank/DDBJ databases">
        <title>High-quality chromosome-scale genome assembly of Pensacola bahiagrass (Paspalum notatum Flugge var. saurae).</title>
        <authorList>
            <person name="Vega J.M."/>
            <person name="Podio M."/>
            <person name="Orjuela J."/>
            <person name="Siena L.A."/>
            <person name="Pessino S.C."/>
            <person name="Combes M.C."/>
            <person name="Mariac C."/>
            <person name="Albertini E."/>
            <person name="Pupilli F."/>
            <person name="Ortiz J.P.A."/>
            <person name="Leblanc O."/>
        </authorList>
    </citation>
    <scope>NUCLEOTIDE SEQUENCE [LARGE SCALE GENOMIC DNA]</scope>
    <source>
        <strain evidence="2">R1</strain>
        <tissue evidence="2">Leaf</tissue>
    </source>
</reference>
<dbReference type="Proteomes" id="UP001341281">
    <property type="component" value="Chromosome 01"/>
</dbReference>
<sequence length="159" mass="18206">MRMRPRFRSGPRARDRWTSPPQIPHNTTIHDLAFLCPTLAHVRRRCLTRPCLSPRSSSRRFWLERTPPRPIWCCAVALPHSSTLILWLLARAAPPVAADPVPHPHTAQSPARRQFVPSQHTTVSSATISLQVQATARDQSWLAFNCHRQRSPVHRSPYH</sequence>
<evidence type="ECO:0000313" key="2">
    <source>
        <dbReference type="EMBL" id="WVZ50052.1"/>
    </source>
</evidence>